<dbReference type="PANTHER" id="PTHR43755">
    <property type="match status" value="1"/>
</dbReference>
<dbReference type="AlphaFoldDB" id="A0A3B1CZQ5"/>
<evidence type="ECO:0000313" key="2">
    <source>
        <dbReference type="EMBL" id="VAX28160.1"/>
    </source>
</evidence>
<dbReference type="SUPFAM" id="SSF51905">
    <property type="entry name" value="FAD/NAD(P)-binding domain"/>
    <property type="match status" value="2"/>
</dbReference>
<dbReference type="GO" id="GO:0016491">
    <property type="term" value="F:oxidoreductase activity"/>
    <property type="evidence" value="ECO:0007669"/>
    <property type="project" value="InterPro"/>
</dbReference>
<feature type="domain" description="FAD/NAD(P)-binding" evidence="1">
    <location>
        <begin position="3"/>
        <end position="126"/>
    </location>
</feature>
<dbReference type="InterPro" id="IPR036188">
    <property type="entry name" value="FAD/NAD-bd_sf"/>
</dbReference>
<reference evidence="2" key="1">
    <citation type="submission" date="2018-06" db="EMBL/GenBank/DDBJ databases">
        <authorList>
            <person name="Zhirakovskaya E."/>
        </authorList>
    </citation>
    <scope>NUCLEOTIDE SEQUENCE</scope>
</reference>
<evidence type="ECO:0000259" key="1">
    <source>
        <dbReference type="Pfam" id="PF07992"/>
    </source>
</evidence>
<dbReference type="InterPro" id="IPR023753">
    <property type="entry name" value="FAD/NAD-binding_dom"/>
</dbReference>
<name>A0A3B1CZQ5_9ZZZZ</name>
<dbReference type="Gene3D" id="3.50.50.60">
    <property type="entry name" value="FAD/NAD(P)-binding domain"/>
    <property type="match status" value="2"/>
</dbReference>
<proteinExistence type="predicted"/>
<organism evidence="2">
    <name type="scientific">hydrothermal vent metagenome</name>
    <dbReference type="NCBI Taxonomy" id="652676"/>
    <lineage>
        <taxon>unclassified sequences</taxon>
        <taxon>metagenomes</taxon>
        <taxon>ecological metagenomes</taxon>
    </lineage>
</organism>
<dbReference type="EMBL" id="UOGD01000404">
    <property type="protein sequence ID" value="VAX28160.1"/>
    <property type="molecule type" value="Genomic_DNA"/>
</dbReference>
<dbReference type="Pfam" id="PF07992">
    <property type="entry name" value="Pyr_redox_2"/>
    <property type="match status" value="1"/>
</dbReference>
<sequence>MKKLLILGAGTAGTMMLNKLANELDSSEWSITIVDQYETHYYQPGFLFIPFGIYNKKDVIKPKRDFFPTGVEVIISGIDKIEPKENRVLLQNNQVLTYDYLIIATGTKIRPEETEGMMDELWHKNVFDFYTVEGAIALADFFKRWEGGKLVLNITEMPIKCPVAPLEFVFLADSYFTERGIRDKVDIHFVTPLPGAFTKPRASSILGDFLTKKNIHLTPDFNIARVDNENKKIVSWDETEIPFDVLVTIPTNMGDDAIERSGMGDELNFIPTDKQTLMVEGYDNIFAIGDCTNLPSSKAGSVAHFEADILFENFLDIIEGRKPRAKFDGHANCYIESGFGKGILIDFNYDTEPLPGKFPLPGVGPFSLLEETKMNHYGKVMFRWMYWNLLLKGKELPIESNMSMAGKRL</sequence>
<accession>A0A3B1CZQ5</accession>
<gene>
    <name evidence="2" type="ORF">MNBD_IGNAVI01-2973</name>
</gene>
<dbReference type="PANTHER" id="PTHR43755:SF1">
    <property type="entry name" value="FAD-DEPENDENT PYRIDINE NUCLEOTIDE-DISULPHIDE OXIDOREDUCTASE"/>
    <property type="match status" value="1"/>
</dbReference>
<protein>
    <submittedName>
        <fullName evidence="2">Sulfide:quinone oxidoreductase, Type III</fullName>
    </submittedName>
</protein>
<dbReference type="InterPro" id="IPR052541">
    <property type="entry name" value="SQRD"/>
</dbReference>